<protein>
    <submittedName>
        <fullName evidence="1">Unannotated protein</fullName>
    </submittedName>
</protein>
<accession>A0A6J6UAG9</accession>
<proteinExistence type="predicted"/>
<dbReference type="AlphaFoldDB" id="A0A6J6UAG9"/>
<name>A0A6J6UAG9_9ZZZZ</name>
<gene>
    <name evidence="1" type="ORF">UFOPK2810_01047</name>
</gene>
<reference evidence="1" key="1">
    <citation type="submission" date="2020-05" db="EMBL/GenBank/DDBJ databases">
        <authorList>
            <person name="Chiriac C."/>
            <person name="Salcher M."/>
            <person name="Ghai R."/>
            <person name="Kavagutti S V."/>
        </authorList>
    </citation>
    <scope>NUCLEOTIDE SEQUENCE</scope>
</reference>
<evidence type="ECO:0000313" key="1">
    <source>
        <dbReference type="EMBL" id="CAB4755439.1"/>
    </source>
</evidence>
<organism evidence="1">
    <name type="scientific">freshwater metagenome</name>
    <dbReference type="NCBI Taxonomy" id="449393"/>
    <lineage>
        <taxon>unclassified sequences</taxon>
        <taxon>metagenomes</taxon>
        <taxon>ecological metagenomes</taxon>
    </lineage>
</organism>
<sequence length="175" mass="18561">MDEVLPDELGVVRIDDTELPGTAAGEAEASVGGNARDIADPGRYLEGDLRLAERCGLVQQGAVDDGVTGDEPYDLLALSGRLDHELHAVGVVKRYAVRPDRGNDLGVGSAVCLSDCDDISVDHDHIGVPEEGDGPKGQQVRIARASRYQRHRTEGDLATRLRIPWGGACGHGCLS</sequence>
<dbReference type="EMBL" id="CAEZYZ010000174">
    <property type="protein sequence ID" value="CAB4755439.1"/>
    <property type="molecule type" value="Genomic_DNA"/>
</dbReference>